<feature type="domain" description="MARVEL" evidence="7">
    <location>
        <begin position="13"/>
        <end position="147"/>
    </location>
</feature>
<dbReference type="InterPro" id="IPR008253">
    <property type="entry name" value="Marvel"/>
</dbReference>
<evidence type="ECO:0000256" key="6">
    <source>
        <dbReference type="SAM" id="Phobius"/>
    </source>
</evidence>
<feature type="transmembrane region" description="Helical" evidence="6">
    <location>
        <begin position="20"/>
        <end position="40"/>
    </location>
</feature>
<keyword evidence="2 5" id="KW-0812">Transmembrane</keyword>
<feature type="transmembrane region" description="Helical" evidence="6">
    <location>
        <begin position="121"/>
        <end position="143"/>
    </location>
</feature>
<evidence type="ECO:0000256" key="3">
    <source>
        <dbReference type="ARBA" id="ARBA00022989"/>
    </source>
</evidence>
<feature type="transmembrane region" description="Helical" evidence="6">
    <location>
        <begin position="90"/>
        <end position="115"/>
    </location>
</feature>
<sequence length="172" mass="18716">MMDLNDHFNSDIIFLKMPHLFKPLQVICAIVLAICVGSTAGGENGVVWFVIFASMLLSALATVAFALRIQDSLVESISNGSLTWNLVEMIYSFVLAVLSAICIWLSFGLAGRVLFGSSAGYVAAGLFFVVQTALYAAPCVMIYDQVQATGENEQNNVQIAHPFTENSYQYDV</sequence>
<organism evidence="8 9">
    <name type="scientific">Mesorhabditis spiculigera</name>
    <dbReference type="NCBI Taxonomy" id="96644"/>
    <lineage>
        <taxon>Eukaryota</taxon>
        <taxon>Metazoa</taxon>
        <taxon>Ecdysozoa</taxon>
        <taxon>Nematoda</taxon>
        <taxon>Chromadorea</taxon>
        <taxon>Rhabditida</taxon>
        <taxon>Rhabditina</taxon>
        <taxon>Rhabditomorpha</taxon>
        <taxon>Rhabditoidea</taxon>
        <taxon>Rhabditidae</taxon>
        <taxon>Mesorhabditinae</taxon>
        <taxon>Mesorhabditis</taxon>
    </lineage>
</organism>
<evidence type="ECO:0000313" key="8">
    <source>
        <dbReference type="EMBL" id="CAJ0581527.1"/>
    </source>
</evidence>
<name>A0AA36D5L7_9BILA</name>
<evidence type="ECO:0000256" key="4">
    <source>
        <dbReference type="ARBA" id="ARBA00023136"/>
    </source>
</evidence>
<comment type="caution">
    <text evidence="8">The sequence shown here is derived from an EMBL/GenBank/DDBJ whole genome shotgun (WGS) entry which is preliminary data.</text>
</comment>
<proteinExistence type="predicted"/>
<dbReference type="Proteomes" id="UP001177023">
    <property type="component" value="Unassembled WGS sequence"/>
</dbReference>
<evidence type="ECO:0000313" key="9">
    <source>
        <dbReference type="Proteomes" id="UP001177023"/>
    </source>
</evidence>
<feature type="transmembrane region" description="Helical" evidence="6">
    <location>
        <begin position="46"/>
        <end position="69"/>
    </location>
</feature>
<evidence type="ECO:0000256" key="5">
    <source>
        <dbReference type="PROSITE-ProRule" id="PRU00581"/>
    </source>
</evidence>
<feature type="non-terminal residue" evidence="8">
    <location>
        <position position="1"/>
    </location>
</feature>
<accession>A0AA36D5L7</accession>
<reference evidence="8" key="1">
    <citation type="submission" date="2023-06" db="EMBL/GenBank/DDBJ databases">
        <authorList>
            <person name="Delattre M."/>
        </authorList>
    </citation>
    <scope>NUCLEOTIDE SEQUENCE</scope>
    <source>
        <strain evidence="8">AF72</strain>
    </source>
</reference>
<keyword evidence="9" id="KW-1185">Reference proteome</keyword>
<keyword evidence="4 5" id="KW-0472">Membrane</keyword>
<evidence type="ECO:0000259" key="7">
    <source>
        <dbReference type="PROSITE" id="PS51225"/>
    </source>
</evidence>
<gene>
    <name evidence="8" type="ORF">MSPICULIGERA_LOCUS19684</name>
</gene>
<keyword evidence="3 6" id="KW-1133">Transmembrane helix</keyword>
<dbReference type="EMBL" id="CATQJA010002663">
    <property type="protein sequence ID" value="CAJ0581527.1"/>
    <property type="molecule type" value="Genomic_DNA"/>
</dbReference>
<comment type="subcellular location">
    <subcellularLocation>
        <location evidence="1">Membrane</location>
        <topology evidence="1">Multi-pass membrane protein</topology>
    </subcellularLocation>
</comment>
<evidence type="ECO:0000256" key="2">
    <source>
        <dbReference type="ARBA" id="ARBA00022692"/>
    </source>
</evidence>
<dbReference type="AlphaFoldDB" id="A0AA36D5L7"/>
<dbReference type="PROSITE" id="PS51225">
    <property type="entry name" value="MARVEL"/>
    <property type="match status" value="1"/>
</dbReference>
<dbReference type="GO" id="GO:0016020">
    <property type="term" value="C:membrane"/>
    <property type="evidence" value="ECO:0007669"/>
    <property type="project" value="UniProtKB-SubCell"/>
</dbReference>
<evidence type="ECO:0000256" key="1">
    <source>
        <dbReference type="ARBA" id="ARBA00004141"/>
    </source>
</evidence>
<protein>
    <recommendedName>
        <fullName evidence="7">MARVEL domain-containing protein</fullName>
    </recommendedName>
</protein>